<gene>
    <name evidence="1" type="ORF">CCMP2556_LOCUS32228</name>
    <name evidence="2" type="ORF">CCMP2556_LOCUS32755</name>
</gene>
<keyword evidence="3" id="KW-1185">Reference proteome</keyword>
<organism evidence="1 3">
    <name type="scientific">Durusdinium trenchii</name>
    <dbReference type="NCBI Taxonomy" id="1381693"/>
    <lineage>
        <taxon>Eukaryota</taxon>
        <taxon>Sar</taxon>
        <taxon>Alveolata</taxon>
        <taxon>Dinophyceae</taxon>
        <taxon>Suessiales</taxon>
        <taxon>Symbiodiniaceae</taxon>
        <taxon>Durusdinium</taxon>
    </lineage>
</organism>
<dbReference type="EMBL" id="CAXAMN010022139">
    <property type="protein sequence ID" value="CAK9066664.1"/>
    <property type="molecule type" value="Genomic_DNA"/>
</dbReference>
<evidence type="ECO:0008006" key="4">
    <source>
        <dbReference type="Google" id="ProtNLM"/>
    </source>
</evidence>
<dbReference type="Proteomes" id="UP001642484">
    <property type="component" value="Unassembled WGS sequence"/>
</dbReference>
<evidence type="ECO:0000313" key="3">
    <source>
        <dbReference type="Proteomes" id="UP001642484"/>
    </source>
</evidence>
<sequence length="101" mass="11683">MGPFQMSDSCLRLRRPPRLVRVLCLRCAPLRDVATLHRGVAALALRQEHLEEALNFLKADGSGSKKRKREEEARTVIQLWKTSHQAKSFQKLKWVQLKIVH</sequence>
<protein>
    <recommendedName>
        <fullName evidence="4">TFIIS N-terminal domain-containing protein</fullName>
    </recommendedName>
</protein>
<dbReference type="EMBL" id="CAXAMN010022028">
    <property type="protein sequence ID" value="CAK9065577.1"/>
    <property type="molecule type" value="Genomic_DNA"/>
</dbReference>
<comment type="caution">
    <text evidence="1">The sequence shown here is derived from an EMBL/GenBank/DDBJ whole genome shotgun (WGS) entry which is preliminary data.</text>
</comment>
<name>A0ABP0NP71_9DINO</name>
<reference evidence="1 3" key="1">
    <citation type="submission" date="2024-02" db="EMBL/GenBank/DDBJ databases">
        <authorList>
            <person name="Chen Y."/>
            <person name="Shah S."/>
            <person name="Dougan E. K."/>
            <person name="Thang M."/>
            <person name="Chan C."/>
        </authorList>
    </citation>
    <scope>NUCLEOTIDE SEQUENCE [LARGE SCALE GENOMIC DNA]</scope>
</reference>
<evidence type="ECO:0000313" key="1">
    <source>
        <dbReference type="EMBL" id="CAK9065577.1"/>
    </source>
</evidence>
<accession>A0ABP0NP71</accession>
<proteinExistence type="predicted"/>
<evidence type="ECO:0000313" key="2">
    <source>
        <dbReference type="EMBL" id="CAK9066664.1"/>
    </source>
</evidence>